<keyword evidence="8" id="KW-0830">Ubiquinone</keyword>
<keyword evidence="9" id="KW-1185">Reference proteome</keyword>
<feature type="transmembrane region" description="Helical" evidence="5">
    <location>
        <begin position="298"/>
        <end position="323"/>
    </location>
</feature>
<dbReference type="GO" id="GO:0008137">
    <property type="term" value="F:NADH dehydrogenase (ubiquinone) activity"/>
    <property type="evidence" value="ECO:0007669"/>
    <property type="project" value="InterPro"/>
</dbReference>
<gene>
    <name evidence="5" type="primary">nuoN</name>
    <name evidence="8" type="ORF">DVS28_a4549</name>
</gene>
<dbReference type="RefSeq" id="WP_114593429.1">
    <property type="nucleotide sequence ID" value="NZ_CP031165.1"/>
</dbReference>
<dbReference type="HAMAP" id="MF_00445">
    <property type="entry name" value="NDH1_NuoN_1"/>
    <property type="match status" value="1"/>
</dbReference>
<feature type="transmembrane region" description="Helical" evidence="5">
    <location>
        <begin position="202"/>
        <end position="219"/>
    </location>
</feature>
<feature type="transmembrane region" description="Helical" evidence="5">
    <location>
        <begin position="394"/>
        <end position="413"/>
    </location>
</feature>
<dbReference type="Pfam" id="PF00361">
    <property type="entry name" value="Proton_antipo_M"/>
    <property type="match status" value="1"/>
</dbReference>
<dbReference type="EMBL" id="CP031165">
    <property type="protein sequence ID" value="AXV09210.1"/>
    <property type="molecule type" value="Genomic_DNA"/>
</dbReference>
<dbReference type="GO" id="GO:0012505">
    <property type="term" value="C:endomembrane system"/>
    <property type="evidence" value="ECO:0007669"/>
    <property type="project" value="UniProtKB-SubCell"/>
</dbReference>
<keyword evidence="5" id="KW-1278">Translocase</keyword>
<feature type="transmembrane region" description="Helical" evidence="5">
    <location>
        <begin position="365"/>
        <end position="387"/>
    </location>
</feature>
<evidence type="ECO:0000256" key="5">
    <source>
        <dbReference type="HAMAP-Rule" id="MF_00445"/>
    </source>
</evidence>
<keyword evidence="5" id="KW-1003">Cell membrane</keyword>
<keyword evidence="5" id="KW-0813">Transport</keyword>
<keyword evidence="3 5" id="KW-1133">Transmembrane helix</keyword>
<evidence type="ECO:0000256" key="6">
    <source>
        <dbReference type="RuleBase" id="RU000320"/>
    </source>
</evidence>
<feature type="transmembrane region" description="Helical" evidence="5">
    <location>
        <begin position="335"/>
        <end position="359"/>
    </location>
</feature>
<feature type="transmembrane region" description="Helical" evidence="5">
    <location>
        <begin position="25"/>
        <end position="45"/>
    </location>
</feature>
<feature type="transmembrane region" description="Helical" evidence="5">
    <location>
        <begin position="88"/>
        <end position="107"/>
    </location>
</feature>
<feature type="transmembrane region" description="Helical" evidence="5">
    <location>
        <begin position="556"/>
        <end position="578"/>
    </location>
</feature>
<dbReference type="GO" id="GO:0048038">
    <property type="term" value="F:quinone binding"/>
    <property type="evidence" value="ECO:0007669"/>
    <property type="project" value="UniProtKB-KW"/>
</dbReference>
<feature type="transmembrane region" description="Helical" evidence="5">
    <location>
        <begin position="169"/>
        <end position="190"/>
    </location>
</feature>
<dbReference type="NCBIfam" id="TIGR01770">
    <property type="entry name" value="NDH_I_N"/>
    <property type="match status" value="1"/>
</dbReference>
<dbReference type="KEGG" id="euz:DVS28_a4549"/>
<keyword evidence="4 5" id="KW-0472">Membrane</keyword>
<dbReference type="AlphaFoldDB" id="A0A346Y413"/>
<dbReference type="InterPro" id="IPR001750">
    <property type="entry name" value="ND/Mrp_TM"/>
</dbReference>
<evidence type="ECO:0000313" key="8">
    <source>
        <dbReference type="EMBL" id="AXV09210.1"/>
    </source>
</evidence>
<dbReference type="InterPro" id="IPR010096">
    <property type="entry name" value="NADH-Q_OxRdtase_suN/2"/>
</dbReference>
<dbReference type="OrthoDB" id="9811718at2"/>
<proteinExistence type="inferred from homology"/>
<comment type="subunit">
    <text evidence="5">NDH-1 is composed of 14 different subunits. Subunits NuoA, H, J, K, L, M, N constitute the membrane sector of the complex.</text>
</comment>
<dbReference type="GO" id="GO:0050136">
    <property type="term" value="F:NADH dehydrogenase (quinone) (non-electrogenic) activity"/>
    <property type="evidence" value="ECO:0007669"/>
    <property type="project" value="UniProtKB-UniRule"/>
</dbReference>
<comment type="caution">
    <text evidence="5">Lacks conserved residue(s) required for the propagation of feature annotation.</text>
</comment>
<evidence type="ECO:0000256" key="3">
    <source>
        <dbReference type="ARBA" id="ARBA00022989"/>
    </source>
</evidence>
<comment type="function">
    <text evidence="5">NDH-1 shuttles electrons from NADH, via FMN and iron-sulfur (Fe-S) centers, to quinones in the respiratory chain. The immediate electron acceptor for the enzyme in this species is believed to be a menaquinone. Couples the redox reaction to proton translocation (for every two electrons transferred, four hydrogen ions are translocated across the cytoplasmic membrane), and thus conserves the redox energy in a proton gradient.</text>
</comment>
<accession>A0A346Y413</accession>
<comment type="similarity">
    <text evidence="5">Belongs to the complex I subunit 2 family.</text>
</comment>
<feature type="transmembrane region" description="Helical" evidence="5">
    <location>
        <begin position="509"/>
        <end position="530"/>
    </location>
</feature>
<comment type="catalytic activity">
    <reaction evidence="5">
        <text>a quinone + NADH + 5 H(+)(in) = a quinol + NAD(+) + 4 H(+)(out)</text>
        <dbReference type="Rhea" id="RHEA:57888"/>
        <dbReference type="ChEBI" id="CHEBI:15378"/>
        <dbReference type="ChEBI" id="CHEBI:24646"/>
        <dbReference type="ChEBI" id="CHEBI:57540"/>
        <dbReference type="ChEBI" id="CHEBI:57945"/>
        <dbReference type="ChEBI" id="CHEBI:132124"/>
    </reaction>
</comment>
<feature type="transmembrane region" description="Helical" evidence="5">
    <location>
        <begin position="57"/>
        <end position="76"/>
    </location>
</feature>
<keyword evidence="5" id="KW-0520">NAD</keyword>
<evidence type="ECO:0000313" key="9">
    <source>
        <dbReference type="Proteomes" id="UP000264006"/>
    </source>
</evidence>
<name>A0A346Y413_9ACTN</name>
<feature type="domain" description="NADH:quinone oxidoreductase/Mrp antiporter transmembrane" evidence="7">
    <location>
        <begin position="219"/>
        <end position="524"/>
    </location>
</feature>
<feature type="transmembrane region" description="Helical" evidence="5">
    <location>
        <begin position="477"/>
        <end position="503"/>
    </location>
</feature>
<evidence type="ECO:0000256" key="1">
    <source>
        <dbReference type="ARBA" id="ARBA00004127"/>
    </source>
</evidence>
<evidence type="ECO:0000256" key="4">
    <source>
        <dbReference type="ARBA" id="ARBA00023136"/>
    </source>
</evidence>
<sequence length="590" mass="61077">MTSLLAHPVLAQTGAQIVDFPWAAISPELVLFGVGILALLLDTAGVTPTGRNNRNRLQASFVAGGVILACCGAAYWQNASTTGSNVPLLAGIVAVGAVVQFGLTAWLKDTPRRLGAVITFLGFAAALGVTIWQWQTYAGQLVAVSGGQDAVALVGTDSLLAGMAAVDGVALFTRFSVCLAGMITIPIGFAYMEERQIHRGEYYPLLLFAATGMTLLAAANDLILVFIAVEILSLALYVMAGLAKRDLNSQESAMKYFLLGAFSSALLLYGIALCYGVAGSTNIPEVGRALASLTAPDGLTVVALVMLLVGFAFKTALVPFHFWTPDVYQGAPTPVTGFMAAATKAAAFAAFVRVFVGALAPLQWIWAPVIIGVAVVTMIGGAVLAIVQTDVKRILAYSAVAHAGYVAIGLVSISPLGADGTRAAGRESVGAILLYLLVYTFMSVGSFGVVAFFERRLKKSVTLDDLRGLGRRYPQPAMALGLFLISLAGIPGTAGFTAKFAIFRAGIDAGQLLLVIVGVVSSVIAAFFYLRIIASMFVEDETATSLAIADPPRSDAAMLGIGLAAVAVVVLGVLPGALVSLAQQAGTFAG</sequence>
<feature type="transmembrane region" description="Helical" evidence="5">
    <location>
        <begin position="225"/>
        <end position="244"/>
    </location>
</feature>
<protein>
    <recommendedName>
        <fullName evidence="5">NADH-quinone oxidoreductase subunit N</fullName>
        <ecNumber evidence="5">7.1.1.-</ecNumber>
    </recommendedName>
    <alternativeName>
        <fullName evidence="5">NADH dehydrogenase I subunit N</fullName>
    </alternativeName>
    <alternativeName>
        <fullName evidence="5">NDH-1 subunit N</fullName>
    </alternativeName>
</protein>
<keyword evidence="5" id="KW-0874">Quinone</keyword>
<organism evidence="8 9">
    <name type="scientific">Euzebya pacifica</name>
    <dbReference type="NCBI Taxonomy" id="1608957"/>
    <lineage>
        <taxon>Bacteria</taxon>
        <taxon>Bacillati</taxon>
        <taxon>Actinomycetota</taxon>
        <taxon>Nitriliruptoria</taxon>
        <taxon>Euzebyales</taxon>
    </lineage>
</organism>
<feature type="transmembrane region" description="Helical" evidence="5">
    <location>
        <begin position="433"/>
        <end position="453"/>
    </location>
</feature>
<feature type="transmembrane region" description="Helical" evidence="5">
    <location>
        <begin position="256"/>
        <end position="278"/>
    </location>
</feature>
<dbReference type="PANTHER" id="PTHR22773">
    <property type="entry name" value="NADH DEHYDROGENASE"/>
    <property type="match status" value="1"/>
</dbReference>
<dbReference type="GO" id="GO:0042773">
    <property type="term" value="P:ATP synthesis coupled electron transport"/>
    <property type="evidence" value="ECO:0007669"/>
    <property type="project" value="InterPro"/>
</dbReference>
<comment type="subcellular location">
    <subcellularLocation>
        <location evidence="5">Cell membrane</location>
        <topology evidence="5">Multi-pass membrane protein</topology>
    </subcellularLocation>
    <subcellularLocation>
        <location evidence="1">Endomembrane system</location>
        <topology evidence="1">Multi-pass membrane protein</topology>
    </subcellularLocation>
    <subcellularLocation>
        <location evidence="6">Membrane</location>
        <topology evidence="6">Multi-pass membrane protein</topology>
    </subcellularLocation>
</comment>
<reference evidence="8 9" key="1">
    <citation type="submission" date="2018-09" db="EMBL/GenBank/DDBJ databases">
        <title>Complete genome sequence of Euzebya sp. DY32-46 isolated from seawater of Pacific Ocean.</title>
        <authorList>
            <person name="Xu L."/>
            <person name="Wu Y.-H."/>
            <person name="Xu X.-W."/>
        </authorList>
    </citation>
    <scope>NUCLEOTIDE SEQUENCE [LARGE SCALE GENOMIC DNA]</scope>
    <source>
        <strain evidence="8 9">DY32-46</strain>
    </source>
</reference>
<evidence type="ECO:0000256" key="2">
    <source>
        <dbReference type="ARBA" id="ARBA00022692"/>
    </source>
</evidence>
<dbReference type="EC" id="7.1.1.-" evidence="5"/>
<keyword evidence="2 5" id="KW-0812">Transmembrane</keyword>
<feature type="transmembrane region" description="Helical" evidence="5">
    <location>
        <begin position="114"/>
        <end position="134"/>
    </location>
</feature>
<evidence type="ECO:0000259" key="7">
    <source>
        <dbReference type="Pfam" id="PF00361"/>
    </source>
</evidence>
<dbReference type="Proteomes" id="UP000264006">
    <property type="component" value="Chromosome"/>
</dbReference>
<dbReference type="GO" id="GO:0005886">
    <property type="term" value="C:plasma membrane"/>
    <property type="evidence" value="ECO:0007669"/>
    <property type="project" value="UniProtKB-SubCell"/>
</dbReference>